<sequence length="212" mass="23491">MASQLDTLQTRLTEVSHAATVVWLSPRERERESMVGRDGEEGQVGRERLNCFRYGLRGVDWLSGGSERDIFGPPPQGGRLRLLMQLRATTLHSDHPTSPQQNQHPLAVRSLALRKQRATDSHSLNRAPTERDMQQIAPGPGPPGAVMLPVILTSCAVKGDHHDQTDHLGNADQNALGMRDRSPDDHHFAQKQGTPLCSFCPSPDFGNWNLRT</sequence>
<evidence type="ECO:0000313" key="2">
    <source>
        <dbReference type="EMBL" id="KAG9331691.1"/>
    </source>
</evidence>
<evidence type="ECO:0000256" key="1">
    <source>
        <dbReference type="SAM" id="MobiDB-lite"/>
    </source>
</evidence>
<keyword evidence="3" id="KW-1185">Reference proteome</keyword>
<comment type="caution">
    <text evidence="2">The sequence shown here is derived from an EMBL/GenBank/DDBJ whole genome shotgun (WGS) entry which is preliminary data.</text>
</comment>
<proteinExistence type="predicted"/>
<feature type="region of interest" description="Disordered" evidence="1">
    <location>
        <begin position="115"/>
        <end position="134"/>
    </location>
</feature>
<feature type="compositionally biased region" description="Basic and acidic residues" evidence="1">
    <location>
        <begin position="178"/>
        <end position="188"/>
    </location>
</feature>
<dbReference type="AlphaFoldDB" id="A0A8T2MZZ9"/>
<dbReference type="Proteomes" id="UP000824540">
    <property type="component" value="Unassembled WGS sequence"/>
</dbReference>
<dbReference type="EMBL" id="JAFBMS010000306">
    <property type="protein sequence ID" value="KAG9331691.1"/>
    <property type="molecule type" value="Genomic_DNA"/>
</dbReference>
<gene>
    <name evidence="2" type="ORF">JZ751_018434</name>
</gene>
<evidence type="ECO:0000313" key="3">
    <source>
        <dbReference type="Proteomes" id="UP000824540"/>
    </source>
</evidence>
<organism evidence="2 3">
    <name type="scientific">Albula glossodonta</name>
    <name type="common">roundjaw bonefish</name>
    <dbReference type="NCBI Taxonomy" id="121402"/>
    <lineage>
        <taxon>Eukaryota</taxon>
        <taxon>Metazoa</taxon>
        <taxon>Chordata</taxon>
        <taxon>Craniata</taxon>
        <taxon>Vertebrata</taxon>
        <taxon>Euteleostomi</taxon>
        <taxon>Actinopterygii</taxon>
        <taxon>Neopterygii</taxon>
        <taxon>Teleostei</taxon>
        <taxon>Albuliformes</taxon>
        <taxon>Albulidae</taxon>
        <taxon>Albula</taxon>
    </lineage>
</organism>
<protein>
    <submittedName>
        <fullName evidence="2">Uncharacterized protein</fullName>
    </submittedName>
</protein>
<accession>A0A8T2MZZ9</accession>
<reference evidence="2" key="1">
    <citation type="thesis" date="2021" institute="BYU ScholarsArchive" country="Provo, UT, USA">
        <title>Applications of and Algorithms for Genome Assembly and Genomic Analyses with an Emphasis on Marine Teleosts.</title>
        <authorList>
            <person name="Pickett B.D."/>
        </authorList>
    </citation>
    <scope>NUCLEOTIDE SEQUENCE</scope>
    <source>
        <strain evidence="2">HI-2016</strain>
    </source>
</reference>
<name>A0A8T2MZZ9_9TELE</name>
<feature type="region of interest" description="Disordered" evidence="1">
    <location>
        <begin position="160"/>
        <end position="189"/>
    </location>
</feature>